<keyword evidence="8" id="KW-0770">Synapse</keyword>
<keyword evidence="5" id="KW-0967">Endosome</keyword>
<dbReference type="InterPro" id="IPR027469">
    <property type="entry name" value="Cation_efflux_TMD_sf"/>
</dbReference>
<evidence type="ECO:0000313" key="13">
    <source>
        <dbReference type="EMBL" id="CAG8503820.1"/>
    </source>
</evidence>
<evidence type="ECO:0000256" key="5">
    <source>
        <dbReference type="ARBA" id="ARBA00022753"/>
    </source>
</evidence>
<evidence type="ECO:0000256" key="9">
    <source>
        <dbReference type="ARBA" id="ARBA00023136"/>
    </source>
</evidence>
<keyword evidence="14" id="KW-1185">Reference proteome</keyword>
<dbReference type="SUPFAM" id="SSF161111">
    <property type="entry name" value="Cation efflux protein transmembrane domain-like"/>
    <property type="match status" value="1"/>
</dbReference>
<evidence type="ECO:0000256" key="1">
    <source>
        <dbReference type="ARBA" id="ARBA00004146"/>
    </source>
</evidence>
<evidence type="ECO:0000256" key="10">
    <source>
        <dbReference type="ARBA" id="ARBA00023329"/>
    </source>
</evidence>
<dbReference type="OrthoDB" id="5980560at2759"/>
<keyword evidence="7 11" id="KW-1133">Transmembrane helix</keyword>
<evidence type="ECO:0000256" key="11">
    <source>
        <dbReference type="SAM" id="Phobius"/>
    </source>
</evidence>
<proteinExistence type="inferred from homology"/>
<feature type="transmembrane region" description="Helical" evidence="11">
    <location>
        <begin position="129"/>
        <end position="149"/>
    </location>
</feature>
<reference evidence="13" key="1">
    <citation type="submission" date="2021-06" db="EMBL/GenBank/DDBJ databases">
        <authorList>
            <person name="Kallberg Y."/>
            <person name="Tangrot J."/>
            <person name="Rosling A."/>
        </authorList>
    </citation>
    <scope>NUCLEOTIDE SEQUENCE</scope>
    <source>
        <strain evidence="13">IN212</strain>
    </source>
</reference>
<dbReference type="GO" id="GO:0008324">
    <property type="term" value="F:monoatomic cation transmembrane transporter activity"/>
    <property type="evidence" value="ECO:0007669"/>
    <property type="project" value="InterPro"/>
</dbReference>
<comment type="similarity">
    <text evidence="3">Belongs to the TMEM163 family.</text>
</comment>
<organism evidence="13 14">
    <name type="scientific">Racocetra fulgida</name>
    <dbReference type="NCBI Taxonomy" id="60492"/>
    <lineage>
        <taxon>Eukaryota</taxon>
        <taxon>Fungi</taxon>
        <taxon>Fungi incertae sedis</taxon>
        <taxon>Mucoromycota</taxon>
        <taxon>Glomeromycotina</taxon>
        <taxon>Glomeromycetes</taxon>
        <taxon>Diversisporales</taxon>
        <taxon>Gigasporaceae</taxon>
        <taxon>Racocetra</taxon>
    </lineage>
</organism>
<keyword evidence="6" id="KW-0862">Zinc</keyword>
<evidence type="ECO:0000256" key="6">
    <source>
        <dbReference type="ARBA" id="ARBA00022833"/>
    </source>
</evidence>
<comment type="caution">
    <text evidence="13">The sequence shown here is derived from an EMBL/GenBank/DDBJ whole genome shotgun (WGS) entry which is preliminary data.</text>
</comment>
<feature type="transmembrane region" description="Helical" evidence="11">
    <location>
        <begin position="169"/>
        <end position="189"/>
    </location>
</feature>
<keyword evidence="10" id="KW-0968">Cytoplasmic vesicle</keyword>
<dbReference type="AlphaFoldDB" id="A0A9N8ZQI5"/>
<evidence type="ECO:0000256" key="7">
    <source>
        <dbReference type="ARBA" id="ARBA00022989"/>
    </source>
</evidence>
<dbReference type="InterPro" id="IPR026765">
    <property type="entry name" value="Tmem163"/>
</dbReference>
<name>A0A9N8ZQI5_9GLOM</name>
<evidence type="ECO:0000256" key="2">
    <source>
        <dbReference type="ARBA" id="ARBA00004644"/>
    </source>
</evidence>
<dbReference type="Proteomes" id="UP000789396">
    <property type="component" value="Unassembled WGS sequence"/>
</dbReference>
<protein>
    <submittedName>
        <fullName evidence="13">3669_t:CDS:1</fullName>
    </submittedName>
</protein>
<evidence type="ECO:0000313" key="14">
    <source>
        <dbReference type="Proteomes" id="UP000789396"/>
    </source>
</evidence>
<dbReference type="Gene3D" id="1.20.1510.10">
    <property type="entry name" value="Cation efflux protein transmembrane domain"/>
    <property type="match status" value="1"/>
</dbReference>
<sequence length="268" mass="29693">MKFLSKFESLPRSKLIKIAIFLSIITLLWSLAEGVISVFFGTENESVSLVFFGINSLVEVTSSCVVLWRFLKKESGHHKEYPKDNLIAVERKATIVIGILFVILAIGTFSDAIYALAKNRKPDSSLSGLIISSVTICFMILLWFMKFLVAKQLNSSAMMSDAKCSRSCIQIAFVLFLGSLIYLVWNGGWWADSTAALILGLFFAKEGIGMILWAMHEDFNGGCCKSDSNKNNNCDANSNCCNDSNNKECEITIASEQVADKDNIKEES</sequence>
<feature type="transmembrane region" description="Helical" evidence="11">
    <location>
        <begin position="50"/>
        <end position="71"/>
    </location>
</feature>
<keyword evidence="9 11" id="KW-0472">Membrane</keyword>
<gene>
    <name evidence="13" type="ORF">RFULGI_LOCUS2566</name>
</gene>
<dbReference type="Pfam" id="PF01545">
    <property type="entry name" value="Cation_efflux"/>
    <property type="match status" value="1"/>
</dbReference>
<dbReference type="GO" id="GO:0030003">
    <property type="term" value="P:intracellular monoatomic cation homeostasis"/>
    <property type="evidence" value="ECO:0007669"/>
    <property type="project" value="UniProtKB-ARBA"/>
</dbReference>
<feature type="transmembrane region" description="Helical" evidence="11">
    <location>
        <begin position="92"/>
        <end position="117"/>
    </location>
</feature>
<feature type="transmembrane region" description="Helical" evidence="11">
    <location>
        <begin position="195"/>
        <end position="215"/>
    </location>
</feature>
<evidence type="ECO:0000259" key="12">
    <source>
        <dbReference type="Pfam" id="PF01545"/>
    </source>
</evidence>
<comment type="subcellular location">
    <subcellularLocation>
        <location evidence="2">Cytoplasmic vesicle</location>
        <location evidence="2">Secretory vesicle</location>
        <location evidence="2">Synaptic vesicle membrane</location>
        <topology evidence="2">Multi-pass membrane protein</topology>
    </subcellularLocation>
    <subcellularLocation>
        <location evidence="1">Early endosome membrane</location>
    </subcellularLocation>
</comment>
<dbReference type="GO" id="GO:0031901">
    <property type="term" value="C:early endosome membrane"/>
    <property type="evidence" value="ECO:0007669"/>
    <property type="project" value="UniProtKB-SubCell"/>
</dbReference>
<dbReference type="PANTHER" id="PTHR31937:SF2">
    <property type="entry name" value="TRANSMEMBRANE PROTEIN 163"/>
    <property type="match status" value="1"/>
</dbReference>
<evidence type="ECO:0000256" key="4">
    <source>
        <dbReference type="ARBA" id="ARBA00022692"/>
    </source>
</evidence>
<keyword evidence="4 11" id="KW-0812">Transmembrane</keyword>
<evidence type="ECO:0000256" key="8">
    <source>
        <dbReference type="ARBA" id="ARBA00023018"/>
    </source>
</evidence>
<dbReference type="PANTHER" id="PTHR31937">
    <property type="entry name" value="TRANSMEMBRANE PROTEIN 163"/>
    <property type="match status" value="1"/>
</dbReference>
<evidence type="ECO:0000256" key="3">
    <source>
        <dbReference type="ARBA" id="ARBA00008731"/>
    </source>
</evidence>
<dbReference type="InterPro" id="IPR058533">
    <property type="entry name" value="Cation_efflux_TM"/>
</dbReference>
<accession>A0A9N8ZQI5</accession>
<dbReference type="EMBL" id="CAJVPZ010001978">
    <property type="protein sequence ID" value="CAG8503820.1"/>
    <property type="molecule type" value="Genomic_DNA"/>
</dbReference>
<dbReference type="GO" id="GO:0098771">
    <property type="term" value="P:inorganic ion homeostasis"/>
    <property type="evidence" value="ECO:0007669"/>
    <property type="project" value="UniProtKB-ARBA"/>
</dbReference>
<feature type="domain" description="Cation efflux protein transmembrane" evidence="12">
    <location>
        <begin position="29"/>
        <end position="211"/>
    </location>
</feature>